<dbReference type="Gene3D" id="3.40.50.1010">
    <property type="entry name" value="5'-nuclease"/>
    <property type="match status" value="1"/>
</dbReference>
<accession>A0A1C6YT49</accession>
<feature type="compositionally biased region" description="Basic and acidic residues" evidence="2">
    <location>
        <begin position="162"/>
        <end position="193"/>
    </location>
</feature>
<protein>
    <submittedName>
        <fullName evidence="3">Uncharacterized protein</fullName>
    </submittedName>
</protein>
<sequence>MKIDKKKEFKKKLITCCSLLQVSEPLKIIIDETFLNICIIHKIPLKDELTKLINRQILIMTTKCISNYTKEINNEETAYGIRKITHYKCGHNENNIRNSVNEYVKKIKKENNYIFSPNNFFENQIKATHNFDSLYNDQIGGTKTKDSQPNQDTNQVEEEEKEKENHAENDQGENNKMEDDKVEQNEGGEKEKDDDLSDSMKCIIDLVKNNNEKKFFIATNNMPLRAYLRKVFLVPILYVSESGVIKMEDISAKNMFKKKNVELKKMKMLKWERDLKMAEQRKNKESKTNTKKKKINKMHRSR</sequence>
<dbReference type="AlphaFoldDB" id="A0A1C6YT49"/>
<organism evidence="3 4">
    <name type="scientific">Plasmodium chabaudi chabaudi</name>
    <dbReference type="NCBI Taxonomy" id="31271"/>
    <lineage>
        <taxon>Eukaryota</taxon>
        <taxon>Sar</taxon>
        <taxon>Alveolata</taxon>
        <taxon>Apicomplexa</taxon>
        <taxon>Aconoidasida</taxon>
        <taxon>Haemosporida</taxon>
        <taxon>Plasmodiidae</taxon>
        <taxon>Plasmodium</taxon>
        <taxon>Plasmodium (Vinckeia)</taxon>
    </lineage>
</organism>
<dbReference type="Proteomes" id="UP000507163">
    <property type="component" value="Chromosome 14"/>
</dbReference>
<proteinExistence type="predicted"/>
<keyword evidence="1" id="KW-0539">Nucleus</keyword>
<dbReference type="PANTHER" id="PTHR12416">
    <property type="entry name" value="RRNA-PROCESSING PROTEIN UTP23 HOMOLOG"/>
    <property type="match status" value="1"/>
</dbReference>
<dbReference type="GO" id="GO:0032040">
    <property type="term" value="C:small-subunit processome"/>
    <property type="evidence" value="ECO:0007669"/>
    <property type="project" value="InterPro"/>
</dbReference>
<gene>
    <name evidence="3" type="ORF">PCHAJ_000459100</name>
</gene>
<feature type="region of interest" description="Disordered" evidence="2">
    <location>
        <begin position="137"/>
        <end position="195"/>
    </location>
</feature>
<feature type="compositionally biased region" description="Polar residues" evidence="2">
    <location>
        <begin position="137"/>
        <end position="154"/>
    </location>
</feature>
<evidence type="ECO:0000256" key="2">
    <source>
        <dbReference type="SAM" id="MobiDB-lite"/>
    </source>
</evidence>
<evidence type="ECO:0000313" key="3">
    <source>
        <dbReference type="EMBL" id="SCM26544.1"/>
    </source>
</evidence>
<evidence type="ECO:0000313" key="4">
    <source>
        <dbReference type="Proteomes" id="UP000507163"/>
    </source>
</evidence>
<feature type="compositionally biased region" description="Basic and acidic residues" evidence="2">
    <location>
        <begin position="274"/>
        <end position="288"/>
    </location>
</feature>
<dbReference type="EMBL" id="LT608180">
    <property type="protein sequence ID" value="SCM26544.1"/>
    <property type="molecule type" value="Genomic_DNA"/>
</dbReference>
<feature type="compositionally biased region" description="Basic residues" evidence="2">
    <location>
        <begin position="289"/>
        <end position="302"/>
    </location>
</feature>
<dbReference type="InterPro" id="IPR006984">
    <property type="entry name" value="Fcf1/UTP23"/>
</dbReference>
<dbReference type="Pfam" id="PF04900">
    <property type="entry name" value="Fcf1"/>
    <property type="match status" value="1"/>
</dbReference>
<name>A0A1C6YT49_PLACU</name>
<reference evidence="3 4" key="1">
    <citation type="submission" date="2016-08" db="EMBL/GenBank/DDBJ databases">
        <authorList>
            <consortium name="Pathogen Informatics"/>
        </authorList>
    </citation>
    <scope>NUCLEOTIDE SEQUENCE [LARGE SCALE GENOMIC DNA]</scope>
    <source>
        <strain evidence="3 4">AJ</strain>
    </source>
</reference>
<feature type="region of interest" description="Disordered" evidence="2">
    <location>
        <begin position="274"/>
        <end position="302"/>
    </location>
</feature>
<evidence type="ECO:0000256" key="1">
    <source>
        <dbReference type="ARBA" id="ARBA00023242"/>
    </source>
</evidence>